<gene>
    <name evidence="1" type="ORF">BACI348_50028</name>
</gene>
<sequence>MAPQVGFEPTTDRLTADSSTTELLRKVMVGLSGLEPPTSRLSGVRSNQLSYRPMNDMQMERVMGIEPTTSAWKAEVLPLNYTRKNMYGAIDGNRTHECQSHNLVR</sequence>
<protein>
    <submittedName>
        <fullName evidence="1">Uncharacterized protein</fullName>
    </submittedName>
</protein>
<dbReference type="AlphaFoldDB" id="A0A653VLB7"/>
<accession>A0A653VLB7</accession>
<organism evidence="1 2">
    <name type="scientific">Bacillus altitudinis</name>
    <dbReference type="NCBI Taxonomy" id="293387"/>
    <lineage>
        <taxon>Bacteria</taxon>
        <taxon>Bacillati</taxon>
        <taxon>Bacillota</taxon>
        <taxon>Bacilli</taxon>
        <taxon>Bacillales</taxon>
        <taxon>Bacillaceae</taxon>
        <taxon>Bacillus</taxon>
    </lineage>
</organism>
<evidence type="ECO:0000313" key="1">
    <source>
        <dbReference type="EMBL" id="VXC00600.1"/>
    </source>
</evidence>
<dbReference type="Proteomes" id="UP000433089">
    <property type="component" value="Unassembled WGS sequence"/>
</dbReference>
<reference evidence="1 2" key="1">
    <citation type="submission" date="2019-10" db="EMBL/GenBank/DDBJ databases">
        <authorList>
            <person name="Karimi E."/>
        </authorList>
    </citation>
    <scope>NUCLEOTIDE SEQUENCE [LARGE SCALE GENOMIC DNA]</scope>
    <source>
        <strain evidence="1">Bacillus sp. 348</strain>
    </source>
</reference>
<name>A0A653VLB7_BACAB</name>
<proteinExistence type="predicted"/>
<dbReference type="EMBL" id="CABWLH010000010">
    <property type="protein sequence ID" value="VXC00600.1"/>
    <property type="molecule type" value="Genomic_DNA"/>
</dbReference>
<evidence type="ECO:0000313" key="2">
    <source>
        <dbReference type="Proteomes" id="UP000433089"/>
    </source>
</evidence>
<dbReference type="AntiFam" id="ANF00014">
    <property type="entry name" value="tRNA translation"/>
</dbReference>